<accession>A0A8K0L1J5</accession>
<dbReference type="Proteomes" id="UP000809789">
    <property type="component" value="Unassembled WGS sequence"/>
</dbReference>
<evidence type="ECO:0000313" key="3">
    <source>
        <dbReference type="Proteomes" id="UP000809789"/>
    </source>
</evidence>
<evidence type="ECO:0000256" key="1">
    <source>
        <dbReference type="SAM" id="Coils"/>
    </source>
</evidence>
<keyword evidence="1" id="KW-0175">Coiled coil</keyword>
<sequence>MQMQIWFTDVLTSVMSHGKLLSRITSSERHEILFSTSDHFISINLLHPVERLILPMMSKRTYQDSEGPNKRRKEVEDEEDEYRRLELSLTETRKAEAGIIAELKELRDRASERRRKTEIEDKQRREDKVRKAALARLDQSAIVESEAWQKSALSTLETYQKTGSVRMPWKLKSVCRSIRIDWTRHTNLLPHENLIRRLEEFATRSYGLKDKRRRIFDDLERQGSMRFGVAGDYEPFCFQRFWDILSEEPSRIYPLLQEDGFPPLSSGSWSCKNPDRQYGILAILAHRLLQCQSLDLILEQFEILRHAGHNTYAGHCIQSWAAAITVFGYRGGVVRRKPQHETVSKSVASDTGKAREEINRHNQQLHSFSGEGVKHLADEYGEWWGQGGS</sequence>
<proteinExistence type="predicted"/>
<reference evidence="2" key="1">
    <citation type="submission" date="2021-07" db="EMBL/GenBank/DDBJ databases">
        <title>Elsinoe batatas strain:CRI-CJ2 Genome sequencing and assembly.</title>
        <authorList>
            <person name="Huang L."/>
        </authorList>
    </citation>
    <scope>NUCLEOTIDE SEQUENCE</scope>
    <source>
        <strain evidence="2">CRI-CJ2</strain>
    </source>
</reference>
<organism evidence="2 3">
    <name type="scientific">Elsinoe batatas</name>
    <dbReference type="NCBI Taxonomy" id="2601811"/>
    <lineage>
        <taxon>Eukaryota</taxon>
        <taxon>Fungi</taxon>
        <taxon>Dikarya</taxon>
        <taxon>Ascomycota</taxon>
        <taxon>Pezizomycotina</taxon>
        <taxon>Dothideomycetes</taxon>
        <taxon>Dothideomycetidae</taxon>
        <taxon>Myriangiales</taxon>
        <taxon>Elsinoaceae</taxon>
        <taxon>Elsinoe</taxon>
    </lineage>
</organism>
<feature type="coiled-coil region" evidence="1">
    <location>
        <begin position="75"/>
        <end position="120"/>
    </location>
</feature>
<gene>
    <name evidence="2" type="ORF">KVT40_004855</name>
</gene>
<comment type="caution">
    <text evidence="2">The sequence shown here is derived from an EMBL/GenBank/DDBJ whole genome shotgun (WGS) entry which is preliminary data.</text>
</comment>
<name>A0A8K0L1J5_9PEZI</name>
<dbReference type="AlphaFoldDB" id="A0A8K0L1J5"/>
<evidence type="ECO:0000313" key="2">
    <source>
        <dbReference type="EMBL" id="KAG8627372.1"/>
    </source>
</evidence>
<dbReference type="EMBL" id="JAESVG020000005">
    <property type="protein sequence ID" value="KAG8627372.1"/>
    <property type="molecule type" value="Genomic_DNA"/>
</dbReference>
<protein>
    <submittedName>
        <fullName evidence="2">Uncharacterized protein</fullName>
    </submittedName>
</protein>
<keyword evidence="3" id="KW-1185">Reference proteome</keyword>
<dbReference type="OrthoDB" id="10662173at2759"/>